<sequence>MFKKKYLLLFFVGVSLYAQQSGKKNSRSFFIIPELALGKTMEANTGFPKTDLQKSLFVSIGGYNQSSDQRWAAELGYPKTGLSLGITDFGNTDKLGLAYSVLPFVEFGLFKKRSDRWNVNVGMGAAYLDTQYDPETNPFNLAVTTKVNWTFRSFLYYDFLKRRNINWRLGIGYAHFSNGHTRLPNQGLNSFLINISSEIGKQPAVSQEKSGIPVPKKKRYSENYFSFRAGIGQNVLSRIFNDKKEVYSVALSGGKIINKTYKFGIGAYYRFYEHYYDHIREDGELISEQVPEYKEHPFRYATNFGFFGSAELFLGHVGILFDFGINIYKPFYKIEWQLSQGFFYQGQYARLGELNSYYRIKRTITGRMGIRYYLFNTSKSPKNNVFLGATINSNLGQADFSELSLGYAYRFGFKEKSK</sequence>
<dbReference type="OrthoDB" id="627554at2"/>
<organism evidence="1 2">
    <name type="scientific">Aquimarina spongiae</name>
    <dbReference type="NCBI Taxonomy" id="570521"/>
    <lineage>
        <taxon>Bacteria</taxon>
        <taxon>Pseudomonadati</taxon>
        <taxon>Bacteroidota</taxon>
        <taxon>Flavobacteriia</taxon>
        <taxon>Flavobacteriales</taxon>
        <taxon>Flavobacteriaceae</taxon>
        <taxon>Aquimarina</taxon>
    </lineage>
</organism>
<dbReference type="RefSeq" id="WP_073320654.1">
    <property type="nucleotide sequence ID" value="NZ_FQYP01000010.1"/>
</dbReference>
<proteinExistence type="predicted"/>
<dbReference type="EMBL" id="FQYP01000010">
    <property type="protein sequence ID" value="SHJ55399.1"/>
    <property type="molecule type" value="Genomic_DNA"/>
</dbReference>
<dbReference type="STRING" id="570521.SAMN04488508_110138"/>
<dbReference type="Gene3D" id="2.40.160.20">
    <property type="match status" value="1"/>
</dbReference>
<protein>
    <submittedName>
        <fullName evidence="1">Lipid A 3-O-deacylase (PagL)</fullName>
    </submittedName>
</protein>
<dbReference type="AlphaFoldDB" id="A0A1M6K8X7"/>
<dbReference type="Proteomes" id="UP000184432">
    <property type="component" value="Unassembled WGS sequence"/>
</dbReference>
<evidence type="ECO:0000313" key="2">
    <source>
        <dbReference type="Proteomes" id="UP000184432"/>
    </source>
</evidence>
<accession>A0A1M6K8X7</accession>
<keyword evidence="2" id="KW-1185">Reference proteome</keyword>
<dbReference type="Pfam" id="PF09411">
    <property type="entry name" value="PagL"/>
    <property type="match status" value="1"/>
</dbReference>
<dbReference type="InterPro" id="IPR018550">
    <property type="entry name" value="Lipid-A_deacylase-rel"/>
</dbReference>
<gene>
    <name evidence="1" type="ORF">SAMN04488508_110138</name>
</gene>
<name>A0A1M6K8X7_9FLAO</name>
<reference evidence="2" key="1">
    <citation type="submission" date="2016-11" db="EMBL/GenBank/DDBJ databases">
        <authorList>
            <person name="Varghese N."/>
            <person name="Submissions S."/>
        </authorList>
    </citation>
    <scope>NUCLEOTIDE SEQUENCE [LARGE SCALE GENOMIC DNA]</scope>
    <source>
        <strain evidence="2">DSM 22623</strain>
    </source>
</reference>
<evidence type="ECO:0000313" key="1">
    <source>
        <dbReference type="EMBL" id="SHJ55399.1"/>
    </source>
</evidence>